<feature type="compositionally biased region" description="Low complexity" evidence="1">
    <location>
        <begin position="65"/>
        <end position="75"/>
    </location>
</feature>
<dbReference type="PRINTS" id="PR01217">
    <property type="entry name" value="PRICHEXTENSN"/>
</dbReference>
<name>A0ABQ9TZF5_SAGOE</name>
<feature type="compositionally biased region" description="Pro residues" evidence="1">
    <location>
        <begin position="157"/>
        <end position="169"/>
    </location>
</feature>
<organism evidence="2 3">
    <name type="scientific">Saguinus oedipus</name>
    <name type="common">Cotton-top tamarin</name>
    <name type="synonym">Oedipomidas oedipus</name>
    <dbReference type="NCBI Taxonomy" id="9490"/>
    <lineage>
        <taxon>Eukaryota</taxon>
        <taxon>Metazoa</taxon>
        <taxon>Chordata</taxon>
        <taxon>Craniata</taxon>
        <taxon>Vertebrata</taxon>
        <taxon>Euteleostomi</taxon>
        <taxon>Mammalia</taxon>
        <taxon>Eutheria</taxon>
        <taxon>Euarchontoglires</taxon>
        <taxon>Primates</taxon>
        <taxon>Haplorrhini</taxon>
        <taxon>Platyrrhini</taxon>
        <taxon>Cebidae</taxon>
        <taxon>Callitrichinae</taxon>
        <taxon>Saguinus</taxon>
    </lineage>
</organism>
<evidence type="ECO:0000256" key="1">
    <source>
        <dbReference type="SAM" id="MobiDB-lite"/>
    </source>
</evidence>
<evidence type="ECO:0000313" key="3">
    <source>
        <dbReference type="Proteomes" id="UP001266305"/>
    </source>
</evidence>
<dbReference type="Proteomes" id="UP001266305">
    <property type="component" value="Unassembled WGS sequence"/>
</dbReference>
<accession>A0ABQ9TZF5</accession>
<feature type="compositionally biased region" description="Low complexity" evidence="1">
    <location>
        <begin position="120"/>
        <end position="129"/>
    </location>
</feature>
<feature type="non-terminal residue" evidence="2">
    <location>
        <position position="1"/>
    </location>
</feature>
<comment type="caution">
    <text evidence="2">The sequence shown here is derived from an EMBL/GenBank/DDBJ whole genome shotgun (WGS) entry which is preliminary data.</text>
</comment>
<feature type="compositionally biased region" description="Pro residues" evidence="1">
    <location>
        <begin position="104"/>
        <end position="119"/>
    </location>
</feature>
<gene>
    <name evidence="2" type="ORF">P7K49_032526</name>
</gene>
<reference evidence="2 3" key="1">
    <citation type="submission" date="2023-05" db="EMBL/GenBank/DDBJ databases">
        <title>B98-5 Cell Line De Novo Hybrid Assembly: An Optical Mapping Approach.</title>
        <authorList>
            <person name="Kananen K."/>
            <person name="Auerbach J.A."/>
            <person name="Kautto E."/>
            <person name="Blachly J.S."/>
        </authorList>
    </citation>
    <scope>NUCLEOTIDE SEQUENCE [LARGE SCALE GENOMIC DNA]</scope>
    <source>
        <strain evidence="2">B95-8</strain>
        <tissue evidence="2">Cell line</tissue>
    </source>
</reference>
<dbReference type="EMBL" id="JASSZA010000018">
    <property type="protein sequence ID" value="KAK2089860.1"/>
    <property type="molecule type" value="Genomic_DNA"/>
</dbReference>
<proteinExistence type="predicted"/>
<evidence type="ECO:0008006" key="4">
    <source>
        <dbReference type="Google" id="ProtNLM"/>
    </source>
</evidence>
<evidence type="ECO:0000313" key="2">
    <source>
        <dbReference type="EMBL" id="KAK2089860.1"/>
    </source>
</evidence>
<keyword evidence="3" id="KW-1185">Reference proteome</keyword>
<feature type="region of interest" description="Disordered" evidence="1">
    <location>
        <begin position="1"/>
        <end position="169"/>
    </location>
</feature>
<sequence>GSVSPRFGEDDATPGRGAGATRTRLGPSVQSRERVSVGPDLTWSDTREGSELPSRLRRGGDSDPGVGASRGPAARGAGGRRLAERRGRRPVPANVPRQSARPASNPPGPVPSPPPPPQPGTRLPARPLRAPGPRPAPTPVRPPAPFPRPVDSTAGPAPTPARLPGPQLFPFPCPCPPRVPPTPTRGPRGRANAFYRVFRCYFT</sequence>
<protein>
    <recommendedName>
        <fullName evidence="4">Dopamine receptor D4</fullName>
    </recommendedName>
</protein>
<feature type="compositionally biased region" description="Pro residues" evidence="1">
    <location>
        <begin position="130"/>
        <end position="148"/>
    </location>
</feature>